<dbReference type="Pfam" id="PF00476">
    <property type="entry name" value="DNA_pol_A"/>
    <property type="match status" value="1"/>
</dbReference>
<name>A0A0G0JGJ9_9BACT</name>
<dbReference type="InterPro" id="IPR043502">
    <property type="entry name" value="DNA/RNA_pol_sf"/>
</dbReference>
<dbReference type="Gene3D" id="1.10.150.20">
    <property type="entry name" value="5' to 3' exonuclease, C-terminal subdomain"/>
    <property type="match status" value="1"/>
</dbReference>
<dbReference type="SMART" id="SM00482">
    <property type="entry name" value="POLAc"/>
    <property type="match status" value="1"/>
</dbReference>
<evidence type="ECO:0000256" key="4">
    <source>
        <dbReference type="ARBA" id="ARBA00022695"/>
    </source>
</evidence>
<keyword evidence="4" id="KW-0548">Nucleotidyltransferase</keyword>
<proteinExistence type="inferred from homology"/>
<protein>
    <recommendedName>
        <fullName evidence="2">DNA-directed DNA polymerase</fullName>
        <ecNumber evidence="2">2.7.7.7</ecNumber>
    </recommendedName>
</protein>
<organism evidence="12 13">
    <name type="scientific">Candidatus Nomurabacteria bacterium GW2011_GWB1_37_5</name>
    <dbReference type="NCBI Taxonomy" id="1618742"/>
    <lineage>
        <taxon>Bacteria</taxon>
        <taxon>Candidatus Nomuraibacteriota</taxon>
    </lineage>
</organism>
<accession>A0A0G0JGJ9</accession>
<evidence type="ECO:0000313" key="13">
    <source>
        <dbReference type="Proteomes" id="UP000033876"/>
    </source>
</evidence>
<evidence type="ECO:0000256" key="5">
    <source>
        <dbReference type="ARBA" id="ARBA00022705"/>
    </source>
</evidence>
<dbReference type="GO" id="GO:0006302">
    <property type="term" value="P:double-strand break repair"/>
    <property type="evidence" value="ECO:0007669"/>
    <property type="project" value="TreeGrafter"/>
</dbReference>
<evidence type="ECO:0000313" key="12">
    <source>
        <dbReference type="EMBL" id="KKQ35899.1"/>
    </source>
</evidence>
<dbReference type="CDD" id="cd08637">
    <property type="entry name" value="DNA_pol_A_pol_I_C"/>
    <property type="match status" value="1"/>
</dbReference>
<evidence type="ECO:0000256" key="8">
    <source>
        <dbReference type="ARBA" id="ARBA00023125"/>
    </source>
</evidence>
<comment type="catalytic activity">
    <reaction evidence="10">
        <text>DNA(n) + a 2'-deoxyribonucleoside 5'-triphosphate = DNA(n+1) + diphosphate</text>
        <dbReference type="Rhea" id="RHEA:22508"/>
        <dbReference type="Rhea" id="RHEA-COMP:17339"/>
        <dbReference type="Rhea" id="RHEA-COMP:17340"/>
        <dbReference type="ChEBI" id="CHEBI:33019"/>
        <dbReference type="ChEBI" id="CHEBI:61560"/>
        <dbReference type="ChEBI" id="CHEBI:173112"/>
        <dbReference type="EC" id="2.7.7.7"/>
    </reaction>
</comment>
<dbReference type="PATRIC" id="fig|1618742.3.peg.95"/>
<keyword evidence="8" id="KW-0238">DNA-binding</keyword>
<dbReference type="InterPro" id="IPR001098">
    <property type="entry name" value="DNA-dir_DNA_pol_A_palm_dom"/>
</dbReference>
<keyword evidence="9" id="KW-0234">DNA repair</keyword>
<evidence type="ECO:0000256" key="6">
    <source>
        <dbReference type="ARBA" id="ARBA00022763"/>
    </source>
</evidence>
<comment type="caution">
    <text evidence="12">The sequence shown here is derived from an EMBL/GenBank/DDBJ whole genome shotgun (WGS) entry which is preliminary data.</text>
</comment>
<sequence>MEKIFKELEFKSLIDRAKKLFLQEETKIRETPGVGASLTPGVEENFGLKEPDKEEIKKIGIALWLLSSENTNPTFEDILSYANTSSFMEAKDKILKEIDEKKLKYVYEEIELPLLPIIKKAEERGVLLNVEYLKDLSKEYKKKSAIIEKEIYKLSGQDFNINSPKQLSEILYSKLNLSSKGLKKTAGGSLSTRESEIIKLRDQHPIIEKILEYRELQKLLSTYIDPLPGLVDQNNRLHTSLNQTGTTTGRMSSSNPNLQNIPIRGEFGGAIRKSFITTPGYKWVACDYSQIEMRVLALLSEDENLINFFKRGEDIHSGVASFVFGVPQDKVTGEMRRKAKTINFGIIYGMGVNALKASLGCSREEAQIFYNNYFEKFPKVKNYFDKIKQEAEKKGYTKTLFGRRRYFPALKSKLPFLKAGAERMAMNAPLQGTAADIIKIAMKKIDEEIKKNNLEGKFSLLLQVHDELIFEAEESVALEGANLIKRVMENAVESRIIFGANAYIGDNWAELKPVN</sequence>
<evidence type="ECO:0000256" key="2">
    <source>
        <dbReference type="ARBA" id="ARBA00012417"/>
    </source>
</evidence>
<keyword evidence="5" id="KW-0235">DNA replication</keyword>
<dbReference type="InterPro" id="IPR019760">
    <property type="entry name" value="DNA-dir_DNA_pol_A_CS"/>
</dbReference>
<evidence type="ECO:0000259" key="11">
    <source>
        <dbReference type="SMART" id="SM00482"/>
    </source>
</evidence>
<reference evidence="12 13" key="1">
    <citation type="journal article" date="2015" name="Nature">
        <title>rRNA introns, odd ribosomes, and small enigmatic genomes across a large radiation of phyla.</title>
        <authorList>
            <person name="Brown C.T."/>
            <person name="Hug L.A."/>
            <person name="Thomas B.C."/>
            <person name="Sharon I."/>
            <person name="Castelle C.J."/>
            <person name="Singh A."/>
            <person name="Wilkins M.J."/>
            <person name="Williams K.H."/>
            <person name="Banfield J.F."/>
        </authorList>
    </citation>
    <scope>NUCLEOTIDE SEQUENCE [LARGE SCALE GENOMIC DNA]</scope>
</reference>
<dbReference type="Proteomes" id="UP000033876">
    <property type="component" value="Unassembled WGS sequence"/>
</dbReference>
<dbReference type="EC" id="2.7.7.7" evidence="2"/>
<evidence type="ECO:0000256" key="9">
    <source>
        <dbReference type="ARBA" id="ARBA00023204"/>
    </source>
</evidence>
<keyword evidence="7" id="KW-0239">DNA-directed DNA polymerase</keyword>
<dbReference type="PROSITE" id="PS00447">
    <property type="entry name" value="DNA_POLYMERASE_A"/>
    <property type="match status" value="1"/>
</dbReference>
<evidence type="ECO:0000256" key="7">
    <source>
        <dbReference type="ARBA" id="ARBA00022932"/>
    </source>
</evidence>
<keyword evidence="3" id="KW-0808">Transferase</keyword>
<comment type="similarity">
    <text evidence="1">Belongs to the DNA polymerase type-A family.</text>
</comment>
<dbReference type="AlphaFoldDB" id="A0A0G0JGJ9"/>
<dbReference type="InterPro" id="IPR002298">
    <property type="entry name" value="DNA_polymerase_A"/>
</dbReference>
<evidence type="ECO:0000256" key="3">
    <source>
        <dbReference type="ARBA" id="ARBA00022679"/>
    </source>
</evidence>
<dbReference type="Gene3D" id="1.20.1060.10">
    <property type="entry name" value="Taq DNA Polymerase, Chain T, domain 4"/>
    <property type="match status" value="1"/>
</dbReference>
<evidence type="ECO:0000256" key="1">
    <source>
        <dbReference type="ARBA" id="ARBA00007705"/>
    </source>
</evidence>
<dbReference type="PANTHER" id="PTHR10133">
    <property type="entry name" value="DNA POLYMERASE I"/>
    <property type="match status" value="1"/>
</dbReference>
<dbReference type="FunFam" id="1.20.1060.10:FF:000001">
    <property type="entry name" value="DNA polymerase I"/>
    <property type="match status" value="1"/>
</dbReference>
<dbReference type="PRINTS" id="PR00868">
    <property type="entry name" value="DNAPOLI"/>
</dbReference>
<evidence type="ECO:0000256" key="10">
    <source>
        <dbReference type="ARBA" id="ARBA00049244"/>
    </source>
</evidence>
<dbReference type="FunFam" id="1.10.150.20:FF:000002">
    <property type="entry name" value="DNA polymerase I"/>
    <property type="match status" value="1"/>
</dbReference>
<dbReference type="GO" id="GO:0003887">
    <property type="term" value="F:DNA-directed DNA polymerase activity"/>
    <property type="evidence" value="ECO:0007669"/>
    <property type="project" value="UniProtKB-KW"/>
</dbReference>
<dbReference type="Gene3D" id="3.30.70.370">
    <property type="match status" value="1"/>
</dbReference>
<feature type="domain" description="DNA-directed DNA polymerase family A palm" evidence="11">
    <location>
        <begin position="268"/>
        <end position="476"/>
    </location>
</feature>
<gene>
    <name evidence="12" type="ORF">US50_C0003G0019</name>
</gene>
<dbReference type="SUPFAM" id="SSF56672">
    <property type="entry name" value="DNA/RNA polymerases"/>
    <property type="match status" value="1"/>
</dbReference>
<keyword evidence="6" id="KW-0227">DNA damage</keyword>
<dbReference type="GO" id="GO:0003677">
    <property type="term" value="F:DNA binding"/>
    <property type="evidence" value="ECO:0007669"/>
    <property type="project" value="UniProtKB-KW"/>
</dbReference>
<dbReference type="EMBL" id="LBTF01000003">
    <property type="protein sequence ID" value="KKQ35899.1"/>
    <property type="molecule type" value="Genomic_DNA"/>
</dbReference>
<dbReference type="PANTHER" id="PTHR10133:SF27">
    <property type="entry name" value="DNA POLYMERASE NU"/>
    <property type="match status" value="1"/>
</dbReference>
<dbReference type="GO" id="GO:0006261">
    <property type="term" value="P:DNA-templated DNA replication"/>
    <property type="evidence" value="ECO:0007669"/>
    <property type="project" value="InterPro"/>
</dbReference>